<dbReference type="Proteomes" id="UP000616769">
    <property type="component" value="Unassembled WGS sequence"/>
</dbReference>
<feature type="transmembrane region" description="Helical" evidence="6">
    <location>
        <begin position="165"/>
        <end position="189"/>
    </location>
</feature>
<evidence type="ECO:0000256" key="3">
    <source>
        <dbReference type="ARBA" id="ARBA00022692"/>
    </source>
</evidence>
<feature type="transmembrane region" description="Helical" evidence="6">
    <location>
        <begin position="209"/>
        <end position="230"/>
    </location>
</feature>
<comment type="function">
    <text evidence="6">Choline transporter.</text>
</comment>
<name>A0A131ZWR4_SARSC</name>
<evidence type="ECO:0000256" key="4">
    <source>
        <dbReference type="ARBA" id="ARBA00022989"/>
    </source>
</evidence>
<evidence type="ECO:0000256" key="5">
    <source>
        <dbReference type="ARBA" id="ARBA00023136"/>
    </source>
</evidence>
<evidence type="ECO:0000256" key="6">
    <source>
        <dbReference type="RuleBase" id="RU368066"/>
    </source>
</evidence>
<accession>A0A131ZWR4</accession>
<dbReference type="InterPro" id="IPR007603">
    <property type="entry name" value="Choline_transptr-like"/>
</dbReference>
<dbReference type="PANTHER" id="PTHR12385:SF12">
    <property type="entry name" value="CHOLINE TRANSPORTER-LIKE PROTEIN"/>
    <property type="match status" value="1"/>
</dbReference>
<keyword evidence="3 6" id="KW-0812">Transmembrane</keyword>
<gene>
    <name evidence="7" type="ORF">QR98_0015270</name>
</gene>
<keyword evidence="5 6" id="KW-0472">Membrane</keyword>
<dbReference type="AlphaFoldDB" id="A0A131ZWR4"/>
<keyword evidence="4 6" id="KW-1133">Transmembrane helix</keyword>
<dbReference type="GO" id="GO:0005886">
    <property type="term" value="C:plasma membrane"/>
    <property type="evidence" value="ECO:0007669"/>
    <property type="project" value="UniProtKB-SubCell"/>
</dbReference>
<dbReference type="OrthoDB" id="420519at2759"/>
<dbReference type="VEuPathDB" id="VectorBase:SSCA007574"/>
<evidence type="ECO:0000313" key="8">
    <source>
        <dbReference type="Proteomes" id="UP000616769"/>
    </source>
</evidence>
<comment type="similarity">
    <text evidence="2 6">Belongs to the CTL (choline transporter-like) family.</text>
</comment>
<dbReference type="PANTHER" id="PTHR12385">
    <property type="entry name" value="CHOLINE TRANSPORTER-LIKE (SLC FAMILY 44)"/>
    <property type="match status" value="1"/>
</dbReference>
<dbReference type="EMBL" id="JXLN01004078">
    <property type="protein sequence ID" value="KPM03097.1"/>
    <property type="molecule type" value="Genomic_DNA"/>
</dbReference>
<dbReference type="Pfam" id="PF04515">
    <property type="entry name" value="Choline_transpo"/>
    <property type="match status" value="1"/>
</dbReference>
<evidence type="ECO:0000256" key="2">
    <source>
        <dbReference type="ARBA" id="ARBA00007168"/>
    </source>
</evidence>
<protein>
    <recommendedName>
        <fullName evidence="6">Choline transporter-like protein</fullName>
    </recommendedName>
</protein>
<sequence length="577" mass="65605">MDKKSRHCTDLPFAMVFILFLIGLIAIALYAFAIGSPLRMIHGSDSFGNVCGQQNPKIDNLPFTGLDLRKRPNLFHLNQYDPINTIKICVKKCPNRDLVNMAEIYAFYTRYNASLCRYDFDFNSTLVPSISSQSSTFNRPQASPTSAFNDSGLCPTMPVTRNRRLLYFCVPELAIVQGFALGHSMYDFLSSRVPLKKVVNDIINSHEEMLTMAIIAIVASIVTVFCIHFVASFASWLILIVISALLCGLTILFWWAYFITKNPEKLPHKLAKLLPEDSENESILLVVAIVCTIVTISTNDNSLMDGKNKLTSFTLIKYRNSSWIQFMWWYLIIALVWIAEFLCSCQQLIIAGAVSSWYFTRDRTQLGYPILDAINDLVFCHLGSVALGSFLITLIKLPRLIIQQTTARLRKFDKYKIARTALEACACCLWVVEKFLNYLTRNAYTMVVLKRKNFCVSARLAFQTLYSNALRVAAINSIGDFILFLVYEMVIDAMFLCFCHDMNTHDGTPGNEYYAPESLMKFLKDDEQTMQEIRPDQKVPTSAIDDIDNDDEADQIDHLQQKGIYPDLNNDDYSTIN</sequence>
<feature type="transmembrane region" description="Helical" evidence="6">
    <location>
        <begin position="237"/>
        <end position="257"/>
    </location>
</feature>
<dbReference type="GO" id="GO:0022857">
    <property type="term" value="F:transmembrane transporter activity"/>
    <property type="evidence" value="ECO:0007669"/>
    <property type="project" value="UniProtKB-UniRule"/>
</dbReference>
<organism evidence="7 8">
    <name type="scientific">Sarcoptes scabiei</name>
    <name type="common">Itch mite</name>
    <name type="synonym">Acarus scabiei</name>
    <dbReference type="NCBI Taxonomy" id="52283"/>
    <lineage>
        <taxon>Eukaryota</taxon>
        <taxon>Metazoa</taxon>
        <taxon>Ecdysozoa</taxon>
        <taxon>Arthropoda</taxon>
        <taxon>Chelicerata</taxon>
        <taxon>Arachnida</taxon>
        <taxon>Acari</taxon>
        <taxon>Acariformes</taxon>
        <taxon>Sarcoptiformes</taxon>
        <taxon>Astigmata</taxon>
        <taxon>Psoroptidia</taxon>
        <taxon>Sarcoptoidea</taxon>
        <taxon>Sarcoptidae</taxon>
        <taxon>Sarcoptinae</taxon>
        <taxon>Sarcoptes</taxon>
    </lineage>
</organism>
<comment type="subcellular location">
    <subcellularLocation>
        <location evidence="6">Cell membrane</location>
        <topology evidence="6">Multi-pass membrane protein</topology>
    </subcellularLocation>
    <subcellularLocation>
        <location evidence="1">Membrane</location>
        <topology evidence="1">Multi-pass membrane protein</topology>
    </subcellularLocation>
</comment>
<evidence type="ECO:0000313" key="7">
    <source>
        <dbReference type="EMBL" id="KPM03097.1"/>
    </source>
</evidence>
<evidence type="ECO:0000256" key="1">
    <source>
        <dbReference type="ARBA" id="ARBA00004141"/>
    </source>
</evidence>
<proteinExistence type="inferred from homology"/>
<feature type="transmembrane region" description="Helical" evidence="6">
    <location>
        <begin position="282"/>
        <end position="299"/>
    </location>
</feature>
<feature type="transmembrane region" description="Helical" evidence="6">
    <location>
        <begin position="12"/>
        <end position="33"/>
    </location>
</feature>
<feature type="transmembrane region" description="Helical" evidence="6">
    <location>
        <begin position="374"/>
        <end position="395"/>
    </location>
</feature>
<comment type="caution">
    <text evidence="7">The sequence shown here is derived from an EMBL/GenBank/DDBJ whole genome shotgun (WGS) entry which is preliminary data.</text>
</comment>
<feature type="transmembrane region" description="Helical" evidence="6">
    <location>
        <begin position="327"/>
        <end position="354"/>
    </location>
</feature>
<reference evidence="7 8" key="1">
    <citation type="journal article" date="2015" name="Parasit. Vectors">
        <title>Draft genome of the scabies mite.</title>
        <authorList>
            <person name="Rider S.D.Jr."/>
            <person name="Morgan M.S."/>
            <person name="Arlian L.G."/>
        </authorList>
    </citation>
    <scope>NUCLEOTIDE SEQUENCE [LARGE SCALE GENOMIC DNA]</scope>
    <source>
        <strain evidence="7">Arlian Lab</strain>
    </source>
</reference>